<keyword evidence="2" id="KW-1185">Reference proteome</keyword>
<dbReference type="InterPro" id="IPR046144">
    <property type="entry name" value="DUF6146"/>
</dbReference>
<organism evidence="1 2">
    <name type="scientific">Flavobacterium litorale</name>
    <dbReference type="NCBI Taxonomy" id="2856519"/>
    <lineage>
        <taxon>Bacteria</taxon>
        <taxon>Pseudomonadati</taxon>
        <taxon>Bacteroidota</taxon>
        <taxon>Flavobacteriia</taxon>
        <taxon>Flavobacteriales</taxon>
        <taxon>Flavobacteriaceae</taxon>
        <taxon>Flavobacterium</taxon>
    </lineage>
</organism>
<dbReference type="PROSITE" id="PS51257">
    <property type="entry name" value="PROKAR_LIPOPROTEIN"/>
    <property type="match status" value="1"/>
</dbReference>
<proteinExistence type="predicted"/>
<sequence length="147" mass="17434">MKKCIGIVVMGILLFFSCKPQKSIQNQSSIAKKENPTQLGDTVRIANDELEYEVIIIDPGFNGWLASRAQRRGYYEQPYLEIKNQRWVTEWNIRARTPQRYGNLYLMEIDYRPQIDYGYEVNYLLYNYLVYFQQTNKQRLGGVVPEF</sequence>
<name>A0ABX8V4D4_9FLAO</name>
<evidence type="ECO:0008006" key="3">
    <source>
        <dbReference type="Google" id="ProtNLM"/>
    </source>
</evidence>
<protein>
    <recommendedName>
        <fullName evidence="3">Lipoprotein</fullName>
    </recommendedName>
</protein>
<dbReference type="EMBL" id="CP080429">
    <property type="protein sequence ID" value="QYJ67694.1"/>
    <property type="molecule type" value="Genomic_DNA"/>
</dbReference>
<evidence type="ECO:0000313" key="1">
    <source>
        <dbReference type="EMBL" id="QYJ67694.1"/>
    </source>
</evidence>
<accession>A0ABX8V4D4</accession>
<dbReference type="RefSeq" id="WP_220640039.1">
    <property type="nucleotide sequence ID" value="NZ_CP080429.1"/>
</dbReference>
<reference evidence="1 2" key="1">
    <citation type="submission" date="2021-07" db="EMBL/GenBank/DDBJ databases">
        <title>Flavobacterium WSW3-B6 sp.nov, isolated from seaweed.</title>
        <authorList>
            <person name="Muhammad N."/>
            <person name="Ho H."/>
            <person name="Lee Y.-J."/>
            <person name="Nguyen T."/>
            <person name="Ho J."/>
            <person name="Kim S.-G."/>
        </authorList>
    </citation>
    <scope>NUCLEOTIDE SEQUENCE [LARGE SCALE GENOMIC DNA]</scope>
    <source>
        <strain evidence="1 2">WSW3-B6</strain>
    </source>
</reference>
<dbReference type="Pfam" id="PF19643">
    <property type="entry name" value="DUF6146"/>
    <property type="match status" value="1"/>
</dbReference>
<dbReference type="Proteomes" id="UP000825381">
    <property type="component" value="Chromosome"/>
</dbReference>
<gene>
    <name evidence="1" type="ORF">K1I41_09075</name>
</gene>
<evidence type="ECO:0000313" key="2">
    <source>
        <dbReference type="Proteomes" id="UP000825381"/>
    </source>
</evidence>